<sequence>MRYEPEPELVRRRRARSAAAVGAAAILALSACGSDDSDASADAEDTAAIGTSPEEPLAADAMVEVYGWEVTVSDIQLDATEEILDNAGYVAVEPDAGNQLALVTIEGTYVGDDEENNLPYDLLVGFWINGVAYVECPTFPPGYYHDGPVDSGQTVSSAWCVEIPSGITDEALLSVRDPEPWINNITHYFAIE</sequence>
<evidence type="ECO:0008006" key="4">
    <source>
        <dbReference type="Google" id="ProtNLM"/>
    </source>
</evidence>
<reference evidence="3" key="1">
    <citation type="submission" date="2019-04" db="EMBL/GenBank/DDBJ databases">
        <title>Nocardioides xinjiangensis sp. nov.</title>
        <authorList>
            <person name="Liu S."/>
        </authorList>
    </citation>
    <scope>NUCLEOTIDE SEQUENCE [LARGE SCALE GENOMIC DNA]</scope>
    <source>
        <strain evidence="3">18</strain>
    </source>
</reference>
<evidence type="ECO:0000313" key="2">
    <source>
        <dbReference type="EMBL" id="THV38707.1"/>
    </source>
</evidence>
<gene>
    <name evidence="2" type="ORF">FAB82_19975</name>
</gene>
<proteinExistence type="predicted"/>
<name>A0A4S8Q3B6_9ACTN</name>
<evidence type="ECO:0000256" key="1">
    <source>
        <dbReference type="SAM" id="MobiDB-lite"/>
    </source>
</evidence>
<protein>
    <recommendedName>
        <fullName evidence="4">Lipoprotein</fullName>
    </recommendedName>
</protein>
<keyword evidence="3" id="KW-1185">Reference proteome</keyword>
<accession>A0A4S8Q3B6</accession>
<feature type="region of interest" description="Disordered" evidence="1">
    <location>
        <begin position="34"/>
        <end position="54"/>
    </location>
</feature>
<organism evidence="2 3">
    <name type="scientific">Glycomyces buryatensis</name>
    <dbReference type="NCBI Taxonomy" id="2570927"/>
    <lineage>
        <taxon>Bacteria</taxon>
        <taxon>Bacillati</taxon>
        <taxon>Actinomycetota</taxon>
        <taxon>Actinomycetes</taxon>
        <taxon>Glycomycetales</taxon>
        <taxon>Glycomycetaceae</taxon>
        <taxon>Glycomyces</taxon>
    </lineage>
</organism>
<dbReference type="PROSITE" id="PS51257">
    <property type="entry name" value="PROKAR_LIPOPROTEIN"/>
    <property type="match status" value="1"/>
</dbReference>
<dbReference type="RefSeq" id="WP_136536292.1">
    <property type="nucleotide sequence ID" value="NZ_STGY01000067.1"/>
</dbReference>
<evidence type="ECO:0000313" key="3">
    <source>
        <dbReference type="Proteomes" id="UP000308760"/>
    </source>
</evidence>
<reference evidence="2 3" key="2">
    <citation type="submission" date="2019-05" db="EMBL/GenBank/DDBJ databases">
        <title>Glycomyces buryatensis sp. nov.</title>
        <authorList>
            <person name="Nikitina E."/>
        </authorList>
    </citation>
    <scope>NUCLEOTIDE SEQUENCE [LARGE SCALE GENOMIC DNA]</scope>
    <source>
        <strain evidence="2 3">18</strain>
    </source>
</reference>
<dbReference type="EMBL" id="STGY01000067">
    <property type="protein sequence ID" value="THV38707.1"/>
    <property type="molecule type" value="Genomic_DNA"/>
</dbReference>
<feature type="compositionally biased region" description="Acidic residues" evidence="1">
    <location>
        <begin position="35"/>
        <end position="45"/>
    </location>
</feature>
<dbReference type="Proteomes" id="UP000308760">
    <property type="component" value="Unassembled WGS sequence"/>
</dbReference>
<dbReference type="OrthoDB" id="2004788at2"/>
<dbReference type="AlphaFoldDB" id="A0A4S8Q3B6"/>
<comment type="caution">
    <text evidence="2">The sequence shown here is derived from an EMBL/GenBank/DDBJ whole genome shotgun (WGS) entry which is preliminary data.</text>
</comment>